<dbReference type="GO" id="GO:0005886">
    <property type="term" value="C:plasma membrane"/>
    <property type="evidence" value="ECO:0007669"/>
    <property type="project" value="UniProtKB-SubCell"/>
</dbReference>
<organism evidence="9 10">
    <name type="scientific">Nepenthes gracilis</name>
    <name type="common">Slender pitcher plant</name>
    <dbReference type="NCBI Taxonomy" id="150966"/>
    <lineage>
        <taxon>Eukaryota</taxon>
        <taxon>Viridiplantae</taxon>
        <taxon>Streptophyta</taxon>
        <taxon>Embryophyta</taxon>
        <taxon>Tracheophyta</taxon>
        <taxon>Spermatophyta</taxon>
        <taxon>Magnoliopsida</taxon>
        <taxon>eudicotyledons</taxon>
        <taxon>Gunneridae</taxon>
        <taxon>Pentapetalae</taxon>
        <taxon>Caryophyllales</taxon>
        <taxon>Nepenthaceae</taxon>
        <taxon>Nepenthes</taxon>
    </lineage>
</organism>
<evidence type="ECO:0000313" key="9">
    <source>
        <dbReference type="EMBL" id="GMH04100.1"/>
    </source>
</evidence>
<keyword evidence="5" id="KW-1003">Cell membrane</keyword>
<feature type="region of interest" description="Disordered" evidence="8">
    <location>
        <begin position="130"/>
        <end position="151"/>
    </location>
</feature>
<evidence type="ECO:0000256" key="7">
    <source>
        <dbReference type="ARBA" id="ARBA00023294"/>
    </source>
</evidence>
<reference evidence="9" key="1">
    <citation type="submission" date="2023-05" db="EMBL/GenBank/DDBJ databases">
        <title>Nepenthes gracilis genome sequencing.</title>
        <authorList>
            <person name="Fukushima K."/>
        </authorList>
    </citation>
    <scope>NUCLEOTIDE SEQUENCE</scope>
    <source>
        <strain evidence="9">SING2019-196</strain>
    </source>
</reference>
<evidence type="ECO:0000256" key="3">
    <source>
        <dbReference type="ARBA" id="ARBA00010067"/>
    </source>
</evidence>
<name>A0AAD3S4G4_NEPGR</name>
<evidence type="ECO:0000256" key="1">
    <source>
        <dbReference type="ARBA" id="ARBA00002281"/>
    </source>
</evidence>
<sequence length="428" mass="47315">MSKLDSQKRRTKSPSFSSILLDAIYRSIDIEESYGTQEDNNCSFFLSASEKQRCNKKSDGVVTTTAAAAAAAAAFGFRGENVNLRRAMMIENWMDKQQRESDDTVRMLRQQSVPSRNVSGRRSSVFFNSTASSSSESSSAGHFSSTSETDFSSCIKQQKPARIRTYFAPRSERSDDCLRFEHLPIKREGRFAKTKSQALKIYGDLKKVKQPISPGGRITSFLNSIFNAKKPNITASEMRSDQNSKLSSSASSSSRSCLSKTPSSRGKSSSGVKRSVRFYPVSVIVDEDSRPCGHKCLHEDEPKRFPSINAKKSAKIATKNNNNTTLCSPSCDARKWNSEWEDIDMAMGGSMTVTSTCKKKSPTAKVELREVDSSEELVDDAESCASSDLFELDNLSSIGIEGRYNEELPVYGTTRMVQNQAIANGFIV</sequence>
<feature type="compositionally biased region" description="Low complexity" evidence="8">
    <location>
        <begin position="130"/>
        <end position="149"/>
    </location>
</feature>
<dbReference type="InterPro" id="IPR039621">
    <property type="entry name" value="BG1-like"/>
</dbReference>
<dbReference type="GO" id="GO:0009734">
    <property type="term" value="P:auxin-activated signaling pathway"/>
    <property type="evidence" value="ECO:0007669"/>
    <property type="project" value="UniProtKB-KW"/>
</dbReference>
<evidence type="ECO:0008006" key="11">
    <source>
        <dbReference type="Google" id="ProtNLM"/>
    </source>
</evidence>
<dbReference type="PANTHER" id="PTHR33541">
    <property type="entry name" value="PROTEIN BIG GRAIN 1-LIKE A-RELATED"/>
    <property type="match status" value="1"/>
</dbReference>
<evidence type="ECO:0000256" key="4">
    <source>
        <dbReference type="ARBA" id="ARBA00022448"/>
    </source>
</evidence>
<comment type="similarity">
    <text evidence="3">Belongs to the BIG GRAIN 1 (BG1) plant protein family.</text>
</comment>
<evidence type="ECO:0000313" key="10">
    <source>
        <dbReference type="Proteomes" id="UP001279734"/>
    </source>
</evidence>
<keyword evidence="4" id="KW-0813">Transport</keyword>
<accession>A0AAD3S4G4</accession>
<evidence type="ECO:0000256" key="5">
    <source>
        <dbReference type="ARBA" id="ARBA00022475"/>
    </source>
</evidence>
<evidence type="ECO:0000256" key="6">
    <source>
        <dbReference type="ARBA" id="ARBA00023136"/>
    </source>
</evidence>
<feature type="compositionally biased region" description="Low complexity" evidence="8">
    <location>
        <begin position="241"/>
        <end position="272"/>
    </location>
</feature>
<keyword evidence="6" id="KW-0472">Membrane</keyword>
<protein>
    <recommendedName>
        <fullName evidence="11">Protein BIG GRAIN 1-like B</fullName>
    </recommendedName>
</protein>
<feature type="region of interest" description="Disordered" evidence="8">
    <location>
        <begin position="233"/>
        <end position="272"/>
    </location>
</feature>
<keyword evidence="7" id="KW-0927">Auxin signaling pathway</keyword>
<keyword evidence="10" id="KW-1185">Reference proteome</keyword>
<evidence type="ECO:0000256" key="8">
    <source>
        <dbReference type="SAM" id="MobiDB-lite"/>
    </source>
</evidence>
<evidence type="ECO:0000256" key="2">
    <source>
        <dbReference type="ARBA" id="ARBA00004236"/>
    </source>
</evidence>
<dbReference type="PANTHER" id="PTHR33541:SF31">
    <property type="entry name" value="PROTEIN BIG GRAIN 1-LIKE A"/>
    <property type="match status" value="1"/>
</dbReference>
<dbReference type="Proteomes" id="UP001279734">
    <property type="component" value="Unassembled WGS sequence"/>
</dbReference>
<gene>
    <name evidence="9" type="ORF">Nepgr_005939</name>
</gene>
<dbReference type="EMBL" id="BSYO01000004">
    <property type="protein sequence ID" value="GMH04100.1"/>
    <property type="molecule type" value="Genomic_DNA"/>
</dbReference>
<comment type="function">
    <text evidence="1">Involved in auxin transport. Regulator of the auxin signaling pathway.</text>
</comment>
<comment type="caution">
    <text evidence="9">The sequence shown here is derived from an EMBL/GenBank/DDBJ whole genome shotgun (WGS) entry which is preliminary data.</text>
</comment>
<dbReference type="AlphaFoldDB" id="A0AAD3S4G4"/>
<proteinExistence type="inferred from homology"/>
<comment type="subcellular location">
    <subcellularLocation>
        <location evidence="2">Cell membrane</location>
    </subcellularLocation>
</comment>